<dbReference type="SUPFAM" id="SSF52833">
    <property type="entry name" value="Thioredoxin-like"/>
    <property type="match status" value="1"/>
</dbReference>
<dbReference type="InterPro" id="IPR050553">
    <property type="entry name" value="Thioredoxin_ResA/DsbE_sf"/>
</dbReference>
<keyword evidence="7" id="KW-1185">Reference proteome</keyword>
<comment type="caution">
    <text evidence="6">The sequence shown here is derived from an EMBL/GenBank/DDBJ whole genome shotgun (WGS) entry which is preliminary data.</text>
</comment>
<evidence type="ECO:0000256" key="1">
    <source>
        <dbReference type="ARBA" id="ARBA00004196"/>
    </source>
</evidence>
<dbReference type="GO" id="GO:0016491">
    <property type="term" value="F:oxidoreductase activity"/>
    <property type="evidence" value="ECO:0007669"/>
    <property type="project" value="InterPro"/>
</dbReference>
<dbReference type="GO" id="GO:0016209">
    <property type="term" value="F:antioxidant activity"/>
    <property type="evidence" value="ECO:0007669"/>
    <property type="project" value="InterPro"/>
</dbReference>
<dbReference type="GO" id="GO:0017004">
    <property type="term" value="P:cytochrome complex assembly"/>
    <property type="evidence" value="ECO:0007669"/>
    <property type="project" value="UniProtKB-KW"/>
</dbReference>
<evidence type="ECO:0000256" key="4">
    <source>
        <dbReference type="ARBA" id="ARBA00023284"/>
    </source>
</evidence>
<keyword evidence="3" id="KW-1015">Disulfide bond</keyword>
<name>A0A2S6IEA4_9FLAO</name>
<dbReference type="Pfam" id="PF00578">
    <property type="entry name" value="AhpC-TSA"/>
    <property type="match status" value="1"/>
</dbReference>
<proteinExistence type="predicted"/>
<gene>
    <name evidence="6" type="ORF">LY01_02924</name>
</gene>
<dbReference type="InterPro" id="IPR013766">
    <property type="entry name" value="Thioredoxin_domain"/>
</dbReference>
<feature type="domain" description="Thioredoxin" evidence="5">
    <location>
        <begin position="266"/>
        <end position="401"/>
    </location>
</feature>
<dbReference type="AlphaFoldDB" id="A0A2S6IEA4"/>
<dbReference type="CDD" id="cd02966">
    <property type="entry name" value="TlpA_like_family"/>
    <property type="match status" value="1"/>
</dbReference>
<dbReference type="OrthoDB" id="9815205at2"/>
<dbReference type="Gene3D" id="3.40.30.10">
    <property type="entry name" value="Glutaredoxin"/>
    <property type="match status" value="1"/>
</dbReference>
<evidence type="ECO:0000313" key="6">
    <source>
        <dbReference type="EMBL" id="PPK92523.1"/>
    </source>
</evidence>
<keyword evidence="2" id="KW-0201">Cytochrome c-type biogenesis</keyword>
<dbReference type="PROSITE" id="PS51257">
    <property type="entry name" value="PROKAR_LIPOPROTEIN"/>
    <property type="match status" value="1"/>
</dbReference>
<sequence>MKYPLKIILLIFLFFSCQKDNSENHISIIEGTTNSDFKNKTLFLQYIYKDSLLTKPIKVNSEGKFKLGIDSINVPTEGILTNDTINYTPKVGLNYQFFNKFLFQFGSSSVPVQFGRKIDLKMFIIEKGKINFNISDSIYNSKIDNSKLNTELNRLENSLNPVLKKYNNHKNNGIDITTLKDSKVIDSLNDAYSEIWNERQKTYGSYIVENSNSEISLFALKYQYAGINTDVLRLYETLSDSVKSSDFGETIKNGITAFKKRMKKRLSQNDVVQNFKLKDENKNEVSLYDIKSKYILLDFWASWCGPCRKENKSISKYYGYFKESDFQIIGVSVDDNREKWKKALIDDKVKWISLWDSDKKINDQFGIVSYPTNYLLDSDFKIIDSNLNAEKLKLKLNELLK</sequence>
<evidence type="ECO:0000259" key="5">
    <source>
        <dbReference type="PROSITE" id="PS51352"/>
    </source>
</evidence>
<evidence type="ECO:0000256" key="3">
    <source>
        <dbReference type="ARBA" id="ARBA00023157"/>
    </source>
</evidence>
<protein>
    <submittedName>
        <fullName evidence="6">AhpC/TSA family protein</fullName>
    </submittedName>
</protein>
<dbReference type="GO" id="GO:0030313">
    <property type="term" value="C:cell envelope"/>
    <property type="evidence" value="ECO:0007669"/>
    <property type="project" value="UniProtKB-SubCell"/>
</dbReference>
<dbReference type="PROSITE" id="PS51352">
    <property type="entry name" value="THIOREDOXIN_2"/>
    <property type="match status" value="1"/>
</dbReference>
<dbReference type="PANTHER" id="PTHR42852">
    <property type="entry name" value="THIOL:DISULFIDE INTERCHANGE PROTEIN DSBE"/>
    <property type="match status" value="1"/>
</dbReference>
<comment type="subcellular location">
    <subcellularLocation>
        <location evidence="1">Cell envelope</location>
    </subcellularLocation>
</comment>
<accession>A0A2S6IEA4</accession>
<dbReference type="InterPro" id="IPR000866">
    <property type="entry name" value="AhpC/TSA"/>
</dbReference>
<keyword evidence="4" id="KW-0676">Redox-active center</keyword>
<dbReference type="InterPro" id="IPR017937">
    <property type="entry name" value="Thioredoxin_CS"/>
</dbReference>
<reference evidence="6 7" key="1">
    <citation type="submission" date="2018-02" db="EMBL/GenBank/DDBJ databases">
        <title>Genomic Encyclopedia of Archaeal and Bacterial Type Strains, Phase II (KMG-II): from individual species to whole genera.</title>
        <authorList>
            <person name="Goeker M."/>
        </authorList>
    </citation>
    <scope>NUCLEOTIDE SEQUENCE [LARGE SCALE GENOMIC DNA]</scope>
    <source>
        <strain evidence="6 7">DSM 16809</strain>
    </source>
</reference>
<dbReference type="PANTHER" id="PTHR42852:SF6">
    <property type="entry name" value="THIOL:DISULFIDE INTERCHANGE PROTEIN DSBE"/>
    <property type="match status" value="1"/>
</dbReference>
<organism evidence="6 7">
    <name type="scientific">Nonlabens xylanidelens</name>
    <dbReference type="NCBI Taxonomy" id="191564"/>
    <lineage>
        <taxon>Bacteria</taxon>
        <taxon>Pseudomonadati</taxon>
        <taxon>Bacteroidota</taxon>
        <taxon>Flavobacteriia</taxon>
        <taxon>Flavobacteriales</taxon>
        <taxon>Flavobacteriaceae</taxon>
        <taxon>Nonlabens</taxon>
    </lineage>
</organism>
<dbReference type="RefSeq" id="WP_104516717.1">
    <property type="nucleotide sequence ID" value="NZ_PTJE01000010.1"/>
</dbReference>
<dbReference type="Proteomes" id="UP000239002">
    <property type="component" value="Unassembled WGS sequence"/>
</dbReference>
<dbReference type="EMBL" id="PTJE01000010">
    <property type="protein sequence ID" value="PPK92523.1"/>
    <property type="molecule type" value="Genomic_DNA"/>
</dbReference>
<dbReference type="InterPro" id="IPR036249">
    <property type="entry name" value="Thioredoxin-like_sf"/>
</dbReference>
<evidence type="ECO:0000256" key="2">
    <source>
        <dbReference type="ARBA" id="ARBA00022748"/>
    </source>
</evidence>
<dbReference type="PROSITE" id="PS00194">
    <property type="entry name" value="THIOREDOXIN_1"/>
    <property type="match status" value="1"/>
</dbReference>
<evidence type="ECO:0000313" key="7">
    <source>
        <dbReference type="Proteomes" id="UP000239002"/>
    </source>
</evidence>